<name>A0A2P2KWN1_RHIMU</name>
<organism evidence="1">
    <name type="scientific">Rhizophora mucronata</name>
    <name type="common">Asiatic mangrove</name>
    <dbReference type="NCBI Taxonomy" id="61149"/>
    <lineage>
        <taxon>Eukaryota</taxon>
        <taxon>Viridiplantae</taxon>
        <taxon>Streptophyta</taxon>
        <taxon>Embryophyta</taxon>
        <taxon>Tracheophyta</taxon>
        <taxon>Spermatophyta</taxon>
        <taxon>Magnoliopsida</taxon>
        <taxon>eudicotyledons</taxon>
        <taxon>Gunneridae</taxon>
        <taxon>Pentapetalae</taxon>
        <taxon>rosids</taxon>
        <taxon>fabids</taxon>
        <taxon>Malpighiales</taxon>
        <taxon>Rhizophoraceae</taxon>
        <taxon>Rhizophora</taxon>
    </lineage>
</organism>
<proteinExistence type="predicted"/>
<evidence type="ECO:0000313" key="1">
    <source>
        <dbReference type="EMBL" id="MBX10097.1"/>
    </source>
</evidence>
<protein>
    <submittedName>
        <fullName evidence="1">Uncharacterized protein LOC105112205</fullName>
    </submittedName>
</protein>
<dbReference type="AlphaFoldDB" id="A0A2P2KWN1"/>
<sequence length="95" mass="11621">MMLCLNFVNLRREKHLSICCHAEDWLPQVSEMENHAQQQNRVLQRWRTVSCPHKLEDLSRLMWYFLVLNIKWIKRTIVSHTTQPLYNNWSTNRKI</sequence>
<accession>A0A2P2KWN1</accession>
<reference evidence="1" key="1">
    <citation type="submission" date="2018-02" db="EMBL/GenBank/DDBJ databases">
        <title>Rhizophora mucronata_Transcriptome.</title>
        <authorList>
            <person name="Meera S.P."/>
            <person name="Sreeshan A."/>
            <person name="Augustine A."/>
        </authorList>
    </citation>
    <scope>NUCLEOTIDE SEQUENCE</scope>
    <source>
        <tissue evidence="1">Leaf</tissue>
    </source>
</reference>
<dbReference type="EMBL" id="GGEC01029613">
    <property type="protein sequence ID" value="MBX10097.1"/>
    <property type="molecule type" value="Transcribed_RNA"/>
</dbReference>